<keyword evidence="2" id="KW-0472">Membrane</keyword>
<feature type="transmembrane region" description="Helical" evidence="2">
    <location>
        <begin position="155"/>
        <end position="177"/>
    </location>
</feature>
<sequence length="189" mass="20996">MSDLSDTIQESTEHARESKINAKVAVWVALTATFMALCNVKDGNVVQAMSQAQAHSIDAWSYYQAKSTKQAILENAVDLLKAQKTPGYEDLVQKDEQKIASYEKEKGEIKKLAEGFEKEYEAINVFDDQFDMTDAFLSIAIAMFGITALTQKKWLLYFASSIAVLGMIFGLTAFLHISLHSDLISKILG</sequence>
<reference evidence="3 4" key="1">
    <citation type="submission" date="2018-01" db="EMBL/GenBank/DDBJ databases">
        <title>A novel member of the phylum Bacteroidetes isolated from glacier ice.</title>
        <authorList>
            <person name="Liu Q."/>
            <person name="Xin Y.-H."/>
        </authorList>
    </citation>
    <scope>NUCLEOTIDE SEQUENCE [LARGE SCALE GENOMIC DNA]</scope>
    <source>
        <strain evidence="3 4">RB1R16</strain>
    </source>
</reference>
<comment type="caution">
    <text evidence="3">The sequence shown here is derived from an EMBL/GenBank/DDBJ whole genome shotgun (WGS) entry which is preliminary data.</text>
</comment>
<gene>
    <name evidence="3" type="ORF">CJD36_003435</name>
</gene>
<evidence type="ECO:0000313" key="4">
    <source>
        <dbReference type="Proteomes" id="UP000239872"/>
    </source>
</evidence>
<keyword evidence="2" id="KW-0812">Transmembrane</keyword>
<organism evidence="3 4">
    <name type="scientific">Flavipsychrobacter stenotrophus</name>
    <dbReference type="NCBI Taxonomy" id="2077091"/>
    <lineage>
        <taxon>Bacteria</taxon>
        <taxon>Pseudomonadati</taxon>
        <taxon>Bacteroidota</taxon>
        <taxon>Chitinophagia</taxon>
        <taxon>Chitinophagales</taxon>
        <taxon>Chitinophagaceae</taxon>
        <taxon>Flavipsychrobacter</taxon>
    </lineage>
</organism>
<protein>
    <recommendedName>
        <fullName evidence="5">DUF4337 domain-containing protein</fullName>
    </recommendedName>
</protein>
<evidence type="ECO:0000256" key="2">
    <source>
        <dbReference type="SAM" id="Phobius"/>
    </source>
</evidence>
<keyword evidence="2" id="KW-1133">Transmembrane helix</keyword>
<evidence type="ECO:0000256" key="1">
    <source>
        <dbReference type="SAM" id="Coils"/>
    </source>
</evidence>
<dbReference type="Pfam" id="PF14235">
    <property type="entry name" value="DUF4337"/>
    <property type="match status" value="1"/>
</dbReference>
<accession>A0A2S7T0U4</accession>
<evidence type="ECO:0000313" key="3">
    <source>
        <dbReference type="EMBL" id="PQJ12810.1"/>
    </source>
</evidence>
<keyword evidence="4" id="KW-1185">Reference proteome</keyword>
<dbReference type="RefSeq" id="WP_105037694.1">
    <property type="nucleotide sequence ID" value="NZ_PPSL01000001.1"/>
</dbReference>
<keyword evidence="1" id="KW-0175">Coiled coil</keyword>
<dbReference type="EMBL" id="PPSL01000001">
    <property type="protein sequence ID" value="PQJ12810.1"/>
    <property type="molecule type" value="Genomic_DNA"/>
</dbReference>
<name>A0A2S7T0U4_9BACT</name>
<dbReference type="AlphaFoldDB" id="A0A2S7T0U4"/>
<proteinExistence type="predicted"/>
<dbReference type="InterPro" id="IPR025570">
    <property type="entry name" value="DUF4337"/>
</dbReference>
<dbReference type="Proteomes" id="UP000239872">
    <property type="component" value="Unassembled WGS sequence"/>
</dbReference>
<feature type="coiled-coil region" evidence="1">
    <location>
        <begin position="92"/>
        <end position="119"/>
    </location>
</feature>
<dbReference type="OrthoDB" id="664536at2"/>
<evidence type="ECO:0008006" key="5">
    <source>
        <dbReference type="Google" id="ProtNLM"/>
    </source>
</evidence>